<reference evidence="2" key="1">
    <citation type="submission" date="2020-02" db="EMBL/GenBank/DDBJ databases">
        <authorList>
            <person name="Meier V. D."/>
        </authorList>
    </citation>
    <scope>NUCLEOTIDE SEQUENCE</scope>
    <source>
        <strain evidence="2">AVDCRST_MAG68</strain>
    </source>
</reference>
<feature type="non-terminal residue" evidence="2">
    <location>
        <position position="60"/>
    </location>
</feature>
<feature type="non-terminal residue" evidence="2">
    <location>
        <position position="1"/>
    </location>
</feature>
<gene>
    <name evidence="2" type="ORF">AVDCRST_MAG68-1609</name>
</gene>
<feature type="compositionally biased region" description="Basic and acidic residues" evidence="1">
    <location>
        <begin position="21"/>
        <end position="35"/>
    </location>
</feature>
<organism evidence="2">
    <name type="scientific">uncultured Gemmatimonadota bacterium</name>
    <dbReference type="NCBI Taxonomy" id="203437"/>
    <lineage>
        <taxon>Bacteria</taxon>
        <taxon>Pseudomonadati</taxon>
        <taxon>Gemmatimonadota</taxon>
        <taxon>environmental samples</taxon>
    </lineage>
</organism>
<sequence length="60" mass="6731">ERDRTAEAASVAHTRVDRRIREGGDHPGQTHRDFGMDETGADDVRQVYRPPATGQSWAQL</sequence>
<feature type="region of interest" description="Disordered" evidence="1">
    <location>
        <begin position="21"/>
        <end position="41"/>
    </location>
</feature>
<proteinExistence type="predicted"/>
<protein>
    <submittedName>
        <fullName evidence="2">Uncharacterized protein</fullName>
    </submittedName>
</protein>
<evidence type="ECO:0000313" key="2">
    <source>
        <dbReference type="EMBL" id="CAA9315119.1"/>
    </source>
</evidence>
<dbReference type="EMBL" id="CADCTW010000085">
    <property type="protein sequence ID" value="CAA9315119.1"/>
    <property type="molecule type" value="Genomic_DNA"/>
</dbReference>
<accession>A0A6J4KZ62</accession>
<dbReference type="AlphaFoldDB" id="A0A6J4KZ62"/>
<name>A0A6J4KZ62_9BACT</name>
<evidence type="ECO:0000256" key="1">
    <source>
        <dbReference type="SAM" id="MobiDB-lite"/>
    </source>
</evidence>